<proteinExistence type="predicted"/>
<evidence type="ECO:0000256" key="1">
    <source>
        <dbReference type="SAM" id="Phobius"/>
    </source>
</evidence>
<protein>
    <submittedName>
        <fullName evidence="2">Uncharacterized protein</fullName>
    </submittedName>
</protein>
<dbReference type="AlphaFoldDB" id="C6SL98"/>
<sequence length="44" mass="5107">MLIHYKIRKLNRLKIHIMTHTASKTPKFWLTITAAAFILLITSA</sequence>
<gene>
    <name evidence="2" type="ORF">NMW_1722</name>
</gene>
<evidence type="ECO:0000313" key="2">
    <source>
        <dbReference type="EMBL" id="CBA08916.1"/>
    </source>
</evidence>
<name>C6SL98_NEIME</name>
<organism evidence="2">
    <name type="scientific">Neisseria meningitidis alpha275</name>
    <dbReference type="NCBI Taxonomy" id="295996"/>
    <lineage>
        <taxon>Bacteria</taxon>
        <taxon>Pseudomonadati</taxon>
        <taxon>Pseudomonadota</taxon>
        <taxon>Betaproteobacteria</taxon>
        <taxon>Neisseriales</taxon>
        <taxon>Neisseriaceae</taxon>
        <taxon>Neisseria</taxon>
    </lineage>
</organism>
<keyword evidence="1" id="KW-0472">Membrane</keyword>
<feature type="transmembrane region" description="Helical" evidence="1">
    <location>
        <begin position="21"/>
        <end position="41"/>
    </location>
</feature>
<accession>C6SL98</accession>
<keyword evidence="1" id="KW-0812">Transmembrane</keyword>
<dbReference type="EMBL" id="AM889138">
    <property type="protein sequence ID" value="CBA08916.1"/>
    <property type="molecule type" value="Genomic_DNA"/>
</dbReference>
<keyword evidence="1" id="KW-1133">Transmembrane helix</keyword>
<reference evidence="2" key="1">
    <citation type="journal article" date="2008" name="Proc. Natl. Acad. Sci. U.S.A.">
        <title>Whole-genome comparison of disease and carriage strains provides insights into virulence evolution in Neisseria meningitidis.</title>
        <authorList>
            <person name="Schoen C."/>
            <person name="Blom J."/>
            <person name="Claus H."/>
            <person name="Schramm-Glueck A."/>
            <person name="Brandt P."/>
            <person name="Mueller T."/>
            <person name="Goesmann A."/>
            <person name="Joseph B."/>
            <person name="Konietzny S."/>
            <person name="Kurzai O."/>
            <person name="Schmitt C."/>
            <person name="Friedrich T."/>
            <person name="Linke B."/>
            <person name="Vogel U."/>
            <person name="Frosch M."/>
        </authorList>
    </citation>
    <scope>NUCLEOTIDE SEQUENCE</scope>
    <source>
        <strain evidence="2">Alpha275</strain>
    </source>
</reference>